<dbReference type="AlphaFoldDB" id="A0A1L8EGR7"/>
<evidence type="ECO:0000256" key="2">
    <source>
        <dbReference type="ARBA" id="ARBA00011738"/>
    </source>
</evidence>
<dbReference type="InterPro" id="IPR004046">
    <property type="entry name" value="GST_C"/>
</dbReference>
<feature type="domain" description="GST N-terminal" evidence="3">
    <location>
        <begin position="3"/>
        <end position="84"/>
    </location>
</feature>
<dbReference type="InterPro" id="IPR036282">
    <property type="entry name" value="Glutathione-S-Trfase_C_sf"/>
</dbReference>
<dbReference type="SFLD" id="SFLDS00019">
    <property type="entry name" value="Glutathione_Transferase_(cytos"/>
    <property type="match status" value="1"/>
</dbReference>
<dbReference type="InterPro" id="IPR004045">
    <property type="entry name" value="Glutathione_S-Trfase_N"/>
</dbReference>
<comment type="function">
    <text evidence="1">Conjugation of reduced glutathione to a wide number of exogenous and endogenous hydrophobic electrophiles.</text>
</comment>
<dbReference type="CDD" id="cd03045">
    <property type="entry name" value="GST_N_Delta_Epsilon"/>
    <property type="match status" value="1"/>
</dbReference>
<dbReference type="Gene3D" id="1.20.1050.10">
    <property type="match status" value="1"/>
</dbReference>
<dbReference type="GO" id="GO:0006749">
    <property type="term" value="P:glutathione metabolic process"/>
    <property type="evidence" value="ECO:0007669"/>
    <property type="project" value="TreeGrafter"/>
</dbReference>
<dbReference type="EMBL" id="GFDG01000869">
    <property type="protein sequence ID" value="JAV17930.1"/>
    <property type="molecule type" value="Transcribed_RNA"/>
</dbReference>
<evidence type="ECO:0000313" key="5">
    <source>
        <dbReference type="EMBL" id="JAV17930.1"/>
    </source>
</evidence>
<dbReference type="SFLD" id="SFLDG00358">
    <property type="entry name" value="Main_(cytGST)"/>
    <property type="match status" value="1"/>
</dbReference>
<keyword evidence="5" id="KW-0808">Transferase</keyword>
<proteinExistence type="predicted"/>
<dbReference type="PANTHER" id="PTHR43969:SF3">
    <property type="entry name" value="GLUTATHIONE S TRANSFERASE E11, ISOFORM A-RELATED"/>
    <property type="match status" value="1"/>
</dbReference>
<dbReference type="FunFam" id="3.40.30.10:FF:000034">
    <property type="entry name" value="glutathione S-transferase 1"/>
    <property type="match status" value="1"/>
</dbReference>
<sequence length="223" mass="25086">MSPKPILYYTPGSPPCCSVMLTAAALSIELELKSLSTKNGDHLTEEFIKMNPTHTVPVLDDGGIIISDSHVICCYLVDKYGVNDSLYPKDKMKRMQVDARLYFDCGHLFPRLRFIVEPVIYMGKDSIPDERIAYMQKAYDGLEKALANGNYLCGDQMTIADLCCVTSVSSIMPLAPIEEDKYPKVKAWVQRLAELPYYKTNNQDQADILYQLVLTNLEANKKA</sequence>
<dbReference type="GO" id="GO:0004364">
    <property type="term" value="F:glutathione transferase activity"/>
    <property type="evidence" value="ECO:0007669"/>
    <property type="project" value="TreeGrafter"/>
</dbReference>
<dbReference type="SUPFAM" id="SSF47616">
    <property type="entry name" value="GST C-terminal domain-like"/>
    <property type="match status" value="1"/>
</dbReference>
<comment type="subunit">
    <text evidence="2">Homodimer.</text>
</comment>
<dbReference type="InterPro" id="IPR010987">
    <property type="entry name" value="Glutathione-S-Trfase_C-like"/>
</dbReference>
<evidence type="ECO:0000259" key="3">
    <source>
        <dbReference type="PROSITE" id="PS50404"/>
    </source>
</evidence>
<dbReference type="SUPFAM" id="SSF52833">
    <property type="entry name" value="Thioredoxin-like"/>
    <property type="match status" value="1"/>
</dbReference>
<evidence type="ECO:0000259" key="4">
    <source>
        <dbReference type="PROSITE" id="PS50405"/>
    </source>
</evidence>
<dbReference type="PROSITE" id="PS50404">
    <property type="entry name" value="GST_NTER"/>
    <property type="match status" value="1"/>
</dbReference>
<dbReference type="FunFam" id="1.20.1050.10:FF:000007">
    <property type="entry name" value="Glutathione S-transferase 1-1"/>
    <property type="match status" value="1"/>
</dbReference>
<dbReference type="SFLD" id="SFLDG01153">
    <property type="entry name" value="Main.4:_Theta-like"/>
    <property type="match status" value="1"/>
</dbReference>
<dbReference type="Gene3D" id="3.40.30.10">
    <property type="entry name" value="Glutaredoxin"/>
    <property type="match status" value="1"/>
</dbReference>
<dbReference type="InterPro" id="IPR040079">
    <property type="entry name" value="Glutathione_S-Trfase"/>
</dbReference>
<dbReference type="Pfam" id="PF13417">
    <property type="entry name" value="GST_N_3"/>
    <property type="match status" value="1"/>
</dbReference>
<evidence type="ECO:0000256" key="1">
    <source>
        <dbReference type="ARBA" id="ARBA00003701"/>
    </source>
</evidence>
<feature type="domain" description="GST C-terminal" evidence="4">
    <location>
        <begin position="90"/>
        <end position="223"/>
    </location>
</feature>
<dbReference type="PANTHER" id="PTHR43969">
    <property type="entry name" value="GLUTATHIONE S TRANSFERASE D10, ISOFORM A-RELATED"/>
    <property type="match status" value="1"/>
</dbReference>
<dbReference type="InterPro" id="IPR036249">
    <property type="entry name" value="Thioredoxin-like_sf"/>
</dbReference>
<protein>
    <submittedName>
        <fullName evidence="5">Putative glutathione s-transferase 1-like protein</fullName>
    </submittedName>
</protein>
<dbReference type="CDD" id="cd03177">
    <property type="entry name" value="GST_C_Delta_Epsilon"/>
    <property type="match status" value="1"/>
</dbReference>
<dbReference type="Pfam" id="PF00043">
    <property type="entry name" value="GST_C"/>
    <property type="match status" value="1"/>
</dbReference>
<organism evidence="5">
    <name type="scientific">Haematobia irritans</name>
    <name type="common">Horn fly</name>
    <name type="synonym">Conops irritans</name>
    <dbReference type="NCBI Taxonomy" id="7368"/>
    <lineage>
        <taxon>Eukaryota</taxon>
        <taxon>Metazoa</taxon>
        <taxon>Ecdysozoa</taxon>
        <taxon>Arthropoda</taxon>
        <taxon>Hexapoda</taxon>
        <taxon>Insecta</taxon>
        <taxon>Pterygota</taxon>
        <taxon>Neoptera</taxon>
        <taxon>Endopterygota</taxon>
        <taxon>Diptera</taxon>
        <taxon>Brachycera</taxon>
        <taxon>Muscomorpha</taxon>
        <taxon>Muscoidea</taxon>
        <taxon>Muscidae</taxon>
        <taxon>Haematobia</taxon>
    </lineage>
</organism>
<dbReference type="PROSITE" id="PS50405">
    <property type="entry name" value="GST_CTER"/>
    <property type="match status" value="1"/>
</dbReference>
<accession>A0A1L8EGR7</accession>
<name>A0A1L8EGR7_HAEIR</name>
<reference evidence="5" key="1">
    <citation type="submission" date="2017-01" db="EMBL/GenBank/DDBJ databases">
        <title>An insight into the sialome and mialome of the horn fly, Haematobia irritans.</title>
        <authorList>
            <person name="Breijo M."/>
            <person name="Boiani M."/>
            <person name="Ures X."/>
            <person name="Rocha S."/>
            <person name="Sequeira M."/>
            <person name="Ribeiro J.M."/>
        </authorList>
    </citation>
    <scope>NUCLEOTIDE SEQUENCE</scope>
</reference>